<evidence type="ECO:0000313" key="3">
    <source>
        <dbReference type="Proteomes" id="UP000507222"/>
    </source>
</evidence>
<dbReference type="EMBL" id="CAEKDK010000006">
    <property type="protein sequence ID" value="CAB4282957.1"/>
    <property type="molecule type" value="Genomic_DNA"/>
</dbReference>
<evidence type="ECO:0000313" key="2">
    <source>
        <dbReference type="EMBL" id="CAB4282957.1"/>
    </source>
</evidence>
<feature type="region of interest" description="Disordered" evidence="1">
    <location>
        <begin position="174"/>
        <end position="196"/>
    </location>
</feature>
<dbReference type="Proteomes" id="UP000507222">
    <property type="component" value="Unassembled WGS sequence"/>
</dbReference>
<accession>A0A6J5V563</accession>
<name>A0A6J5V563_PRUAR</name>
<proteinExistence type="predicted"/>
<protein>
    <submittedName>
        <fullName evidence="2">Uncharacterized protein</fullName>
    </submittedName>
</protein>
<organism evidence="2 3">
    <name type="scientific">Prunus armeniaca</name>
    <name type="common">Apricot</name>
    <name type="synonym">Armeniaca vulgaris</name>
    <dbReference type="NCBI Taxonomy" id="36596"/>
    <lineage>
        <taxon>Eukaryota</taxon>
        <taxon>Viridiplantae</taxon>
        <taxon>Streptophyta</taxon>
        <taxon>Embryophyta</taxon>
        <taxon>Tracheophyta</taxon>
        <taxon>Spermatophyta</taxon>
        <taxon>Magnoliopsida</taxon>
        <taxon>eudicotyledons</taxon>
        <taxon>Gunneridae</taxon>
        <taxon>Pentapetalae</taxon>
        <taxon>rosids</taxon>
        <taxon>fabids</taxon>
        <taxon>Rosales</taxon>
        <taxon>Rosaceae</taxon>
        <taxon>Amygdaloideae</taxon>
        <taxon>Amygdaleae</taxon>
        <taxon>Prunus</taxon>
    </lineage>
</organism>
<reference evidence="2 3" key="1">
    <citation type="submission" date="2020-05" db="EMBL/GenBank/DDBJ databases">
        <authorList>
            <person name="Campoy J."/>
            <person name="Schneeberger K."/>
            <person name="Spophaly S."/>
        </authorList>
    </citation>
    <scope>NUCLEOTIDE SEQUENCE [LARGE SCALE GENOMIC DNA]</scope>
    <source>
        <strain evidence="2">PruArmRojPasFocal</strain>
    </source>
</reference>
<feature type="compositionally biased region" description="Polar residues" evidence="1">
    <location>
        <begin position="187"/>
        <end position="196"/>
    </location>
</feature>
<evidence type="ECO:0000256" key="1">
    <source>
        <dbReference type="SAM" id="MobiDB-lite"/>
    </source>
</evidence>
<gene>
    <name evidence="2" type="ORF">CURHAP_LOCUS36669</name>
</gene>
<sequence>MRSSKLEESFRCNQELPSRISKSSDLLNDATTVYTRKIFKLFENEFADSLGVMMHEVGSDGRIHSFELNEEGHKRRWTKDAKKGLEASEHGELLQIKGKSSVTLQRNTLMRTAYDVLTKASEIENTTRIALQKLREIAGLIEKEMIKSKGEVNAKIHDSLDDCNATTFDETPVQNPSCVRPKGKIKQPSNIGPSCNSSHAPLSSNFLHPDGVPMSTNINNHVYPAISLLTTNGHAYLPPSNQVIQFDYNSTGTLNQSNFSFTSMLQSSDLMTQLNQLYVMQNSQSYGYE</sequence>
<dbReference type="AlphaFoldDB" id="A0A6J5V563"/>